<accession>A0ACB7S182</accession>
<organism evidence="1 2">
    <name type="scientific">Hyalomma asiaticum</name>
    <name type="common">Tick</name>
    <dbReference type="NCBI Taxonomy" id="266040"/>
    <lineage>
        <taxon>Eukaryota</taxon>
        <taxon>Metazoa</taxon>
        <taxon>Ecdysozoa</taxon>
        <taxon>Arthropoda</taxon>
        <taxon>Chelicerata</taxon>
        <taxon>Arachnida</taxon>
        <taxon>Acari</taxon>
        <taxon>Parasitiformes</taxon>
        <taxon>Ixodida</taxon>
        <taxon>Ixodoidea</taxon>
        <taxon>Ixodidae</taxon>
        <taxon>Hyalomminae</taxon>
        <taxon>Hyalomma</taxon>
    </lineage>
</organism>
<dbReference type="EMBL" id="CM023487">
    <property type="protein sequence ID" value="KAH6926917.1"/>
    <property type="molecule type" value="Genomic_DNA"/>
</dbReference>
<evidence type="ECO:0000313" key="2">
    <source>
        <dbReference type="Proteomes" id="UP000821845"/>
    </source>
</evidence>
<comment type="caution">
    <text evidence="1">The sequence shown here is derived from an EMBL/GenBank/DDBJ whole genome shotgun (WGS) entry which is preliminary data.</text>
</comment>
<name>A0ACB7S182_HYAAI</name>
<keyword evidence="2" id="KW-1185">Reference proteome</keyword>
<sequence>MSCCVALSCLAVVGVALAAVAYWFRYYADACWSLIFAEHFGTSPATLRRQVAWITGAGSGVGRATALELASHGVKVVLSDVDEQAIEDVKYTLVGKATLPVCVHVQRSLVNAVALPTQELLSERDVLVLPMDVTKFDEHSQLFEKVLERFNRLDILVNCAGRSQSARFQDINMEVHKAMFDLNVFSHVHLTQTVIPHWLERRSGHVVVISSVASKIALPDSATYNATKAALHGYFEGLWSEVFDKGINVTLVCPGPVATPIRQKCFSDVLGKTESFKPAPPGKSNKMAPTRAAQLIVVAVANKLEEIWFGPQPFVIYAYLAQYFPTIFRRHVVPSIFQKDHIAKLRDG</sequence>
<gene>
    <name evidence="1" type="ORF">HPB50_023533</name>
</gene>
<evidence type="ECO:0000313" key="1">
    <source>
        <dbReference type="EMBL" id="KAH6926917.1"/>
    </source>
</evidence>
<reference evidence="1" key="1">
    <citation type="submission" date="2020-05" db="EMBL/GenBank/DDBJ databases">
        <title>Large-scale comparative analyses of tick genomes elucidate their genetic diversity and vector capacities.</title>
        <authorList>
            <person name="Jia N."/>
            <person name="Wang J."/>
            <person name="Shi W."/>
            <person name="Du L."/>
            <person name="Sun Y."/>
            <person name="Zhan W."/>
            <person name="Jiang J."/>
            <person name="Wang Q."/>
            <person name="Zhang B."/>
            <person name="Ji P."/>
            <person name="Sakyi L.B."/>
            <person name="Cui X."/>
            <person name="Yuan T."/>
            <person name="Jiang B."/>
            <person name="Yang W."/>
            <person name="Lam T.T.-Y."/>
            <person name="Chang Q."/>
            <person name="Ding S."/>
            <person name="Wang X."/>
            <person name="Zhu J."/>
            <person name="Ruan X."/>
            <person name="Zhao L."/>
            <person name="Wei J."/>
            <person name="Que T."/>
            <person name="Du C."/>
            <person name="Cheng J."/>
            <person name="Dai P."/>
            <person name="Han X."/>
            <person name="Huang E."/>
            <person name="Gao Y."/>
            <person name="Liu J."/>
            <person name="Shao H."/>
            <person name="Ye R."/>
            <person name="Li L."/>
            <person name="Wei W."/>
            <person name="Wang X."/>
            <person name="Wang C."/>
            <person name="Yang T."/>
            <person name="Huo Q."/>
            <person name="Li W."/>
            <person name="Guo W."/>
            <person name="Chen H."/>
            <person name="Zhou L."/>
            <person name="Ni X."/>
            <person name="Tian J."/>
            <person name="Zhou Y."/>
            <person name="Sheng Y."/>
            <person name="Liu T."/>
            <person name="Pan Y."/>
            <person name="Xia L."/>
            <person name="Li J."/>
            <person name="Zhao F."/>
            <person name="Cao W."/>
        </authorList>
    </citation>
    <scope>NUCLEOTIDE SEQUENCE</scope>
    <source>
        <strain evidence="1">Hyas-2018</strain>
    </source>
</reference>
<proteinExistence type="predicted"/>
<protein>
    <submittedName>
        <fullName evidence="1">Uncharacterized protein</fullName>
    </submittedName>
</protein>
<dbReference type="Proteomes" id="UP000821845">
    <property type="component" value="Chromosome 7"/>
</dbReference>